<keyword evidence="2" id="KW-1185">Reference proteome</keyword>
<sequence>MFSKRDFHAKPTGVQVIPSVMINDVYDLGLEIAKVKTRIREGAYSEEV</sequence>
<dbReference type="Proteomes" id="UP001144471">
    <property type="component" value="Unassembled WGS sequence"/>
</dbReference>
<reference evidence="1" key="1">
    <citation type="submission" date="2022-12" db="EMBL/GenBank/DDBJ databases">
        <title>Reference genome sequencing for broad-spectrum identification of bacterial and archaeal isolates by mass spectrometry.</title>
        <authorList>
            <person name="Sekiguchi Y."/>
            <person name="Tourlousse D.M."/>
        </authorList>
    </citation>
    <scope>NUCLEOTIDE SEQUENCE</scope>
    <source>
        <strain evidence="1">10succ1</strain>
    </source>
</reference>
<name>A0A9W6GN27_9FUSO</name>
<accession>A0A9W6GN27</accession>
<protein>
    <submittedName>
        <fullName evidence="1">Uncharacterized protein</fullName>
    </submittedName>
</protein>
<dbReference type="AlphaFoldDB" id="A0A9W6GN27"/>
<organism evidence="1 2">
    <name type="scientific">Propionigenium maris DSM 9537</name>
    <dbReference type="NCBI Taxonomy" id="1123000"/>
    <lineage>
        <taxon>Bacteria</taxon>
        <taxon>Fusobacteriati</taxon>
        <taxon>Fusobacteriota</taxon>
        <taxon>Fusobacteriia</taxon>
        <taxon>Fusobacteriales</taxon>
        <taxon>Fusobacteriaceae</taxon>
        <taxon>Propionigenium</taxon>
    </lineage>
</organism>
<proteinExistence type="predicted"/>
<evidence type="ECO:0000313" key="1">
    <source>
        <dbReference type="EMBL" id="GLI56721.1"/>
    </source>
</evidence>
<dbReference type="EMBL" id="BSDY01000010">
    <property type="protein sequence ID" value="GLI56721.1"/>
    <property type="molecule type" value="Genomic_DNA"/>
</dbReference>
<comment type="caution">
    <text evidence="1">The sequence shown here is derived from an EMBL/GenBank/DDBJ whole genome shotgun (WGS) entry which is preliminary data.</text>
</comment>
<evidence type="ECO:0000313" key="2">
    <source>
        <dbReference type="Proteomes" id="UP001144471"/>
    </source>
</evidence>
<gene>
    <name evidence="1" type="ORF">PM10SUCC1_22350</name>
</gene>